<dbReference type="EMBL" id="JH818992">
    <property type="protein sequence ID" value="EKC25866.1"/>
    <property type="molecule type" value="Genomic_DNA"/>
</dbReference>
<name>K1QWB9_MAGGI</name>
<dbReference type="AlphaFoldDB" id="K1QWB9"/>
<evidence type="ECO:0000313" key="2">
    <source>
        <dbReference type="EMBL" id="EKC25866.1"/>
    </source>
</evidence>
<evidence type="ECO:0000256" key="1">
    <source>
        <dbReference type="SAM" id="MobiDB-lite"/>
    </source>
</evidence>
<proteinExistence type="predicted"/>
<dbReference type="HOGENOM" id="CLU_2690232_0_0_1"/>
<feature type="region of interest" description="Disordered" evidence="1">
    <location>
        <begin position="40"/>
        <end position="74"/>
    </location>
</feature>
<sequence length="74" mass="8151">MAGLNMKGKRGKKAFGSSQLYLLIKGLNIVVLNPPATVWTPTPPAEMHSKPGCKNSKEHSNNNIDDNQERLHNI</sequence>
<protein>
    <submittedName>
        <fullName evidence="2">Uncharacterized protein</fullName>
    </submittedName>
</protein>
<reference evidence="2" key="1">
    <citation type="journal article" date="2012" name="Nature">
        <title>The oyster genome reveals stress adaptation and complexity of shell formation.</title>
        <authorList>
            <person name="Zhang G."/>
            <person name="Fang X."/>
            <person name="Guo X."/>
            <person name="Li L."/>
            <person name="Luo R."/>
            <person name="Xu F."/>
            <person name="Yang P."/>
            <person name="Zhang L."/>
            <person name="Wang X."/>
            <person name="Qi H."/>
            <person name="Xiong Z."/>
            <person name="Que H."/>
            <person name="Xie Y."/>
            <person name="Holland P.W."/>
            <person name="Paps J."/>
            <person name="Zhu Y."/>
            <person name="Wu F."/>
            <person name="Chen Y."/>
            <person name="Wang J."/>
            <person name="Peng C."/>
            <person name="Meng J."/>
            <person name="Yang L."/>
            <person name="Liu J."/>
            <person name="Wen B."/>
            <person name="Zhang N."/>
            <person name="Huang Z."/>
            <person name="Zhu Q."/>
            <person name="Feng Y."/>
            <person name="Mount A."/>
            <person name="Hedgecock D."/>
            <person name="Xu Z."/>
            <person name="Liu Y."/>
            <person name="Domazet-Loso T."/>
            <person name="Du Y."/>
            <person name="Sun X."/>
            <person name="Zhang S."/>
            <person name="Liu B."/>
            <person name="Cheng P."/>
            <person name="Jiang X."/>
            <person name="Li J."/>
            <person name="Fan D."/>
            <person name="Wang W."/>
            <person name="Fu W."/>
            <person name="Wang T."/>
            <person name="Wang B."/>
            <person name="Zhang J."/>
            <person name="Peng Z."/>
            <person name="Li Y."/>
            <person name="Li N."/>
            <person name="Wang J."/>
            <person name="Chen M."/>
            <person name="He Y."/>
            <person name="Tan F."/>
            <person name="Song X."/>
            <person name="Zheng Q."/>
            <person name="Huang R."/>
            <person name="Yang H."/>
            <person name="Du X."/>
            <person name="Chen L."/>
            <person name="Yang M."/>
            <person name="Gaffney P.M."/>
            <person name="Wang S."/>
            <person name="Luo L."/>
            <person name="She Z."/>
            <person name="Ming Y."/>
            <person name="Huang W."/>
            <person name="Zhang S."/>
            <person name="Huang B."/>
            <person name="Zhang Y."/>
            <person name="Qu T."/>
            <person name="Ni P."/>
            <person name="Miao G."/>
            <person name="Wang J."/>
            <person name="Wang Q."/>
            <person name="Steinberg C.E."/>
            <person name="Wang H."/>
            <person name="Li N."/>
            <person name="Qian L."/>
            <person name="Zhang G."/>
            <person name="Li Y."/>
            <person name="Yang H."/>
            <person name="Liu X."/>
            <person name="Wang J."/>
            <person name="Yin Y."/>
            <person name="Wang J."/>
        </authorList>
    </citation>
    <scope>NUCLEOTIDE SEQUENCE [LARGE SCALE GENOMIC DNA]</scope>
    <source>
        <strain evidence="2">05x7-T-G4-1.051#20</strain>
    </source>
</reference>
<gene>
    <name evidence="2" type="ORF">CGI_10005443</name>
</gene>
<dbReference type="InParanoid" id="K1QWB9"/>
<accession>K1QWB9</accession>
<organism evidence="2">
    <name type="scientific">Magallana gigas</name>
    <name type="common">Pacific oyster</name>
    <name type="synonym">Crassostrea gigas</name>
    <dbReference type="NCBI Taxonomy" id="29159"/>
    <lineage>
        <taxon>Eukaryota</taxon>
        <taxon>Metazoa</taxon>
        <taxon>Spiralia</taxon>
        <taxon>Lophotrochozoa</taxon>
        <taxon>Mollusca</taxon>
        <taxon>Bivalvia</taxon>
        <taxon>Autobranchia</taxon>
        <taxon>Pteriomorphia</taxon>
        <taxon>Ostreida</taxon>
        <taxon>Ostreoidea</taxon>
        <taxon>Ostreidae</taxon>
        <taxon>Magallana</taxon>
    </lineage>
</organism>